<reference evidence="1" key="1">
    <citation type="submission" date="2021-01" db="EMBL/GenBank/DDBJ databases">
        <authorList>
            <person name="Corre E."/>
            <person name="Pelletier E."/>
            <person name="Niang G."/>
            <person name="Scheremetjew M."/>
            <person name="Finn R."/>
            <person name="Kale V."/>
            <person name="Holt S."/>
            <person name="Cochrane G."/>
            <person name="Meng A."/>
            <person name="Brown T."/>
            <person name="Cohen L."/>
        </authorList>
    </citation>
    <scope>NUCLEOTIDE SEQUENCE</scope>
    <source>
        <strain evidence="1">CCMP219</strain>
    </source>
</reference>
<sequence length="371" mass="39291">MQFANRLVARRGLAGSMRCAATPRSAAPSTPFRTTDQGLLHSPVTAAAGSHSGTAAASARLLSGRRGAAGVAQSASQAAPSASSSPTSFHHGVTCTSYEGNCIGVKFNNSGVRVLIDPWLEGDLTFFNQDWVYRGKKRVINARGGGSVDTQQLLMETDVVVLTQYLDDHCHEPTLQKVPRNMLIVANPEAADRIKPMGFTNVRVLDHGQTVAVADGRMTITATEGALVGPPWSKRQNGVTFREAETKDGSHASLYFEAHCDFTDASIAKLGSVDVVVTPVESTILGSREAGVGYPVVMGDINLMRLLKQLRPKVLVPLLNAQIDAEGPLSPAVFQRGDVAAVRQQLADAGLSTRLEMPAPPGETLAIALSN</sequence>
<dbReference type="AlphaFoldDB" id="A0A7R9VFK0"/>
<proteinExistence type="predicted"/>
<name>A0A7R9VFK0_9CHLO</name>
<dbReference type="Gene3D" id="3.60.15.10">
    <property type="entry name" value="Ribonuclease Z/Hydroxyacylglutathione hydrolase-like"/>
    <property type="match status" value="1"/>
</dbReference>
<evidence type="ECO:0000313" key="1">
    <source>
        <dbReference type="EMBL" id="CAD8294135.1"/>
    </source>
</evidence>
<dbReference type="Pfam" id="PF13483">
    <property type="entry name" value="Lactamase_B_3"/>
    <property type="match status" value="1"/>
</dbReference>
<evidence type="ECO:0008006" key="2">
    <source>
        <dbReference type="Google" id="ProtNLM"/>
    </source>
</evidence>
<organism evidence="1">
    <name type="scientific">Chlamydomonas euryale</name>
    <dbReference type="NCBI Taxonomy" id="1486919"/>
    <lineage>
        <taxon>Eukaryota</taxon>
        <taxon>Viridiplantae</taxon>
        <taxon>Chlorophyta</taxon>
        <taxon>core chlorophytes</taxon>
        <taxon>Chlorophyceae</taxon>
        <taxon>CS clade</taxon>
        <taxon>Chlamydomonadales</taxon>
        <taxon>Chlamydomonadaceae</taxon>
        <taxon>Chlamydomonas</taxon>
    </lineage>
</organism>
<protein>
    <recommendedName>
        <fullName evidence="2">Metallo-beta-lactamase domain-containing protein</fullName>
    </recommendedName>
</protein>
<dbReference type="PANTHER" id="PTHR36142:SF2">
    <property type="entry name" value="METALLO-HYDROLASE_OXIDOREDUCTASE SUPERFAMILY PROTEIN"/>
    <property type="match status" value="1"/>
</dbReference>
<dbReference type="SUPFAM" id="SSF56281">
    <property type="entry name" value="Metallo-hydrolase/oxidoreductase"/>
    <property type="match status" value="1"/>
</dbReference>
<dbReference type="PANTHER" id="PTHR36142">
    <property type="entry name" value="METALLO-HYDROLASE/OXIDOREDUCTASE SUPERFAMILY PROTEIN"/>
    <property type="match status" value="1"/>
</dbReference>
<dbReference type="EMBL" id="HBEC01026885">
    <property type="protein sequence ID" value="CAD8294135.1"/>
    <property type="molecule type" value="Transcribed_RNA"/>
</dbReference>
<accession>A0A7R9VFK0</accession>
<dbReference type="InterPro" id="IPR036866">
    <property type="entry name" value="RibonucZ/Hydroxyglut_hydro"/>
</dbReference>
<gene>
    <name evidence="1" type="ORF">CEUR00632_LOCUS12376</name>
</gene>